<keyword evidence="3" id="KW-0862">Zinc</keyword>
<keyword evidence="1" id="KW-0812">Transmembrane</keyword>
<organism evidence="3 4">
    <name type="scientific">Ruminococcus flavefaciens</name>
    <dbReference type="NCBI Taxonomy" id="1265"/>
    <lineage>
        <taxon>Bacteria</taxon>
        <taxon>Bacillati</taxon>
        <taxon>Bacillota</taxon>
        <taxon>Clostridia</taxon>
        <taxon>Eubacteriales</taxon>
        <taxon>Oscillospiraceae</taxon>
        <taxon>Ruminococcus</taxon>
    </lineage>
</organism>
<keyword evidence="1" id="KW-1133">Transmembrane helix</keyword>
<proteinExistence type="predicted"/>
<gene>
    <name evidence="3" type="ORF">SAMN02910280_0432</name>
</gene>
<dbReference type="Pfam" id="PF13490">
    <property type="entry name" value="zf-HC2"/>
    <property type="match status" value="1"/>
</dbReference>
<reference evidence="4" key="1">
    <citation type="submission" date="2016-11" db="EMBL/GenBank/DDBJ databases">
        <authorList>
            <person name="Varghese N."/>
            <person name="Submissions S."/>
        </authorList>
    </citation>
    <scope>NUCLEOTIDE SEQUENCE [LARGE SCALE GENOMIC DNA]</scope>
    <source>
        <strain evidence="4">YL228</strain>
    </source>
</reference>
<evidence type="ECO:0000313" key="4">
    <source>
        <dbReference type="Proteomes" id="UP000183461"/>
    </source>
</evidence>
<keyword evidence="1" id="KW-0472">Membrane</keyword>
<evidence type="ECO:0000256" key="1">
    <source>
        <dbReference type="SAM" id="Phobius"/>
    </source>
</evidence>
<dbReference type="GO" id="GO:0008270">
    <property type="term" value="F:zinc ion binding"/>
    <property type="evidence" value="ECO:0007669"/>
    <property type="project" value="UniProtKB-KW"/>
</dbReference>
<feature type="transmembrane region" description="Helical" evidence="1">
    <location>
        <begin position="79"/>
        <end position="101"/>
    </location>
</feature>
<dbReference type="Proteomes" id="UP000183461">
    <property type="component" value="Unassembled WGS sequence"/>
</dbReference>
<sequence length="271" mass="31083">MKNTIDCNVIVDLLPLYKEEICSEETKILVEEHLAECADCRRLSEQVTIPEVGKKEAPTETETFKKVGKKLKKSRFTKFLSVLMCICIVLFAGVNAAWYILKYRPMKKLCEGMEKIAPYDDGSKDLPRVNKVTVYSSEDDKYRYLVGMPHYLNFSMGYMLVAPKGAVSVDSNGMRGIDGRSEEPILCMSFCHNLSPSDRVEVTASFDETYDGQKTKGMFIFFTDFDFKALKEAQYLDPEDTAKLRDFIEKHRDELNDMKKAAQNKWGDYIK</sequence>
<dbReference type="RefSeq" id="WP_072298890.1">
    <property type="nucleotide sequence ID" value="NZ_FPIP01000001.1"/>
</dbReference>
<dbReference type="AlphaFoldDB" id="A0A1K1LJ79"/>
<evidence type="ECO:0000259" key="2">
    <source>
        <dbReference type="Pfam" id="PF13490"/>
    </source>
</evidence>
<name>A0A1K1LJ79_RUMFL</name>
<keyword evidence="3" id="KW-0863">Zinc-finger</keyword>
<keyword evidence="3" id="KW-0479">Metal-binding</keyword>
<dbReference type="EMBL" id="FPIP01000001">
    <property type="protein sequence ID" value="SFW10933.1"/>
    <property type="molecule type" value="Genomic_DNA"/>
</dbReference>
<accession>A0A1K1LJ79</accession>
<feature type="domain" description="Putative zinc-finger" evidence="2">
    <location>
        <begin position="7"/>
        <end position="41"/>
    </location>
</feature>
<protein>
    <submittedName>
        <fullName evidence="3">Putative zinc-finger</fullName>
    </submittedName>
</protein>
<evidence type="ECO:0000313" key="3">
    <source>
        <dbReference type="EMBL" id="SFW10933.1"/>
    </source>
</evidence>
<dbReference type="InterPro" id="IPR027383">
    <property type="entry name" value="Znf_put"/>
</dbReference>